<organism evidence="2 3">
    <name type="scientific">Arcicella aquatica</name>
    <dbReference type="NCBI Taxonomy" id="217141"/>
    <lineage>
        <taxon>Bacteria</taxon>
        <taxon>Pseudomonadati</taxon>
        <taxon>Bacteroidota</taxon>
        <taxon>Cytophagia</taxon>
        <taxon>Cytophagales</taxon>
        <taxon>Flectobacillaceae</taxon>
        <taxon>Arcicella</taxon>
    </lineage>
</organism>
<feature type="domain" description="MobA-like NTP transferase" evidence="1">
    <location>
        <begin position="6"/>
        <end position="169"/>
    </location>
</feature>
<dbReference type="EMBL" id="JAYFUL010000028">
    <property type="protein sequence ID" value="MEA5259304.1"/>
    <property type="molecule type" value="Genomic_DNA"/>
</dbReference>
<sequence length="200" mass="22293">MKISSLILAAGSSSRLGSPKQLVEYQGEMLVSKITRVALAVTEEVLVVLGANEKLIRPELNNLLQENTSRLQIKTNPEWHKGMGNSISFGVQALAEKSDAILILLCDQPFVKQGIMQKMLQLFANQHHSIVACKYANQLGVPILFDKKYFPRLIQLDGDSGAKAILKDYRDEIISIDFPEGIYDIDTQEDINKLKTHNNA</sequence>
<dbReference type="SUPFAM" id="SSF53448">
    <property type="entry name" value="Nucleotide-diphospho-sugar transferases"/>
    <property type="match status" value="1"/>
</dbReference>
<reference evidence="2 3" key="1">
    <citation type="submission" date="2023-12" db="EMBL/GenBank/DDBJ databases">
        <title>Novel species of the genus Arcicella isolated from rivers.</title>
        <authorList>
            <person name="Lu H."/>
        </authorList>
    </citation>
    <scope>NUCLEOTIDE SEQUENCE [LARGE SCALE GENOMIC DNA]</scope>
    <source>
        <strain evidence="2 3">LMG 21963</strain>
    </source>
</reference>
<evidence type="ECO:0000259" key="1">
    <source>
        <dbReference type="Pfam" id="PF12804"/>
    </source>
</evidence>
<dbReference type="PANTHER" id="PTHR43777">
    <property type="entry name" value="MOLYBDENUM COFACTOR CYTIDYLYLTRANSFERASE"/>
    <property type="match status" value="1"/>
</dbReference>
<keyword evidence="3" id="KW-1185">Reference proteome</keyword>
<dbReference type="RefSeq" id="WP_323250807.1">
    <property type="nucleotide sequence ID" value="NZ_JAYFUL010000028.1"/>
</dbReference>
<dbReference type="Proteomes" id="UP001304671">
    <property type="component" value="Unassembled WGS sequence"/>
</dbReference>
<accession>A0ABU5QR52</accession>
<gene>
    <name evidence="2" type="ORF">VB264_16015</name>
</gene>
<name>A0ABU5QR52_9BACT</name>
<evidence type="ECO:0000313" key="3">
    <source>
        <dbReference type="Proteomes" id="UP001304671"/>
    </source>
</evidence>
<dbReference type="InterPro" id="IPR025877">
    <property type="entry name" value="MobA-like_NTP_Trfase"/>
</dbReference>
<protein>
    <submittedName>
        <fullName evidence="2">Nucleotidyltransferase family protein</fullName>
    </submittedName>
</protein>
<dbReference type="Gene3D" id="3.90.550.10">
    <property type="entry name" value="Spore Coat Polysaccharide Biosynthesis Protein SpsA, Chain A"/>
    <property type="match status" value="1"/>
</dbReference>
<evidence type="ECO:0000313" key="2">
    <source>
        <dbReference type="EMBL" id="MEA5259304.1"/>
    </source>
</evidence>
<dbReference type="Pfam" id="PF12804">
    <property type="entry name" value="NTP_transf_3"/>
    <property type="match status" value="1"/>
</dbReference>
<proteinExistence type="predicted"/>
<dbReference type="PANTHER" id="PTHR43777:SF1">
    <property type="entry name" value="MOLYBDENUM COFACTOR CYTIDYLYLTRANSFERASE"/>
    <property type="match status" value="1"/>
</dbReference>
<dbReference type="CDD" id="cd04182">
    <property type="entry name" value="GT_2_like_f"/>
    <property type="match status" value="1"/>
</dbReference>
<comment type="caution">
    <text evidence="2">The sequence shown here is derived from an EMBL/GenBank/DDBJ whole genome shotgun (WGS) entry which is preliminary data.</text>
</comment>
<dbReference type="InterPro" id="IPR029044">
    <property type="entry name" value="Nucleotide-diphossugar_trans"/>
</dbReference>